<feature type="domain" description="Histidine kinase" evidence="8">
    <location>
        <begin position="478"/>
        <end position="692"/>
    </location>
</feature>
<dbReference type="SUPFAM" id="SSF55781">
    <property type="entry name" value="GAF domain-like"/>
    <property type="match status" value="1"/>
</dbReference>
<organism evidence="10 11">
    <name type="scientific">Sphingobacterium zeae</name>
    <dbReference type="NCBI Taxonomy" id="1776859"/>
    <lineage>
        <taxon>Bacteria</taxon>
        <taxon>Pseudomonadati</taxon>
        <taxon>Bacteroidota</taxon>
        <taxon>Sphingobacteriia</taxon>
        <taxon>Sphingobacteriales</taxon>
        <taxon>Sphingobacteriaceae</taxon>
        <taxon>Sphingobacterium</taxon>
    </lineage>
</organism>
<dbReference type="Gene3D" id="3.30.450.20">
    <property type="entry name" value="PAS domain"/>
    <property type="match status" value="2"/>
</dbReference>
<dbReference type="Gene3D" id="3.30.450.40">
    <property type="match status" value="1"/>
</dbReference>
<feature type="domain" description="PAC" evidence="9">
    <location>
        <begin position="422"/>
        <end position="474"/>
    </location>
</feature>
<evidence type="ECO:0000256" key="6">
    <source>
        <dbReference type="ARBA" id="ARBA00023012"/>
    </source>
</evidence>
<dbReference type="InterPro" id="IPR013655">
    <property type="entry name" value="PAS_fold_3"/>
</dbReference>
<feature type="coiled-coil region" evidence="7">
    <location>
        <begin position="166"/>
        <end position="193"/>
    </location>
</feature>
<comment type="catalytic activity">
    <reaction evidence="1">
        <text>ATP + protein L-histidine = ADP + protein N-phospho-L-histidine.</text>
        <dbReference type="EC" id="2.7.13.3"/>
    </reaction>
</comment>
<evidence type="ECO:0000313" key="10">
    <source>
        <dbReference type="EMBL" id="MDQ1150385.1"/>
    </source>
</evidence>
<accession>A0ABU0U616</accession>
<dbReference type="EC" id="2.7.13.3" evidence="2"/>
<dbReference type="SUPFAM" id="SSF47384">
    <property type="entry name" value="Homodimeric domain of signal transducing histidine kinase"/>
    <property type="match status" value="1"/>
</dbReference>
<gene>
    <name evidence="10" type="ORF">QE382_002369</name>
</gene>
<dbReference type="SMART" id="SM00387">
    <property type="entry name" value="HATPase_c"/>
    <property type="match status" value="1"/>
</dbReference>
<evidence type="ECO:0000256" key="4">
    <source>
        <dbReference type="ARBA" id="ARBA00022679"/>
    </source>
</evidence>
<dbReference type="CDD" id="cd00130">
    <property type="entry name" value="PAS"/>
    <property type="match status" value="1"/>
</dbReference>
<dbReference type="GO" id="GO:0016301">
    <property type="term" value="F:kinase activity"/>
    <property type="evidence" value="ECO:0007669"/>
    <property type="project" value="UniProtKB-KW"/>
</dbReference>
<dbReference type="SUPFAM" id="SSF55785">
    <property type="entry name" value="PYP-like sensor domain (PAS domain)"/>
    <property type="match status" value="2"/>
</dbReference>
<dbReference type="CDD" id="cd00082">
    <property type="entry name" value="HisKA"/>
    <property type="match status" value="1"/>
</dbReference>
<keyword evidence="6" id="KW-0902">Two-component regulatory system</keyword>
<keyword evidence="11" id="KW-1185">Reference proteome</keyword>
<dbReference type="InterPro" id="IPR050736">
    <property type="entry name" value="Sensor_HK_Regulatory"/>
</dbReference>
<keyword evidence="4" id="KW-0808">Transferase</keyword>
<evidence type="ECO:0000256" key="2">
    <source>
        <dbReference type="ARBA" id="ARBA00012438"/>
    </source>
</evidence>
<dbReference type="InterPro" id="IPR029016">
    <property type="entry name" value="GAF-like_dom_sf"/>
</dbReference>
<dbReference type="SMART" id="SM00388">
    <property type="entry name" value="HisKA"/>
    <property type="match status" value="1"/>
</dbReference>
<dbReference type="EMBL" id="JAUTBA010000001">
    <property type="protein sequence ID" value="MDQ1150385.1"/>
    <property type="molecule type" value="Genomic_DNA"/>
</dbReference>
<sequence length="692" mass="77707">MTEDVFSEAATPRREIERIAALQRYEIMDSPSESIFDGLLEIAAQVFQTPVLLLSFIDAERIFVKSAIGIDPIQVSRTDSLLSHIIQQGEVLVRPEANFGEVHGLRFYAAAPLITSDGFHIGTFSIADYQHREFSASEVRMLASFARTAMDQVDLRYTAIENVQEMASTNTNLANMQQRLLDLNSELEATNEQLTLSNSKLYKSYDTTLLLNKNLKRSEQRLKSFITKAPIAFAILTGREMTIEVANDMVLKIWGKTTAVIGKPLAIALPELHDQPYLGILDNVFMRGETYIGDTAPVLFDYEGVISQHYFDFIYEPVKGEDGNTESIIVIANEVTERILQKEHLEGLNQQLEIALKAGELGTYHLDIQTWKNNASSTCKSHFGLPPAEDFAFKDFIHAIVPEHREAVEQKVQEAIAKNITYQAEYLTRWPDGSLHWINSSGLTRYDAEGKPLDLIGVTVDVTKRKNYEAQKEDFLSIASHELKTPITSLRGTIQMLEMLKHKSADATISKLIDMSGVSIKKITALVDDLLNMHRISLGQLKLNRIPISAAKLINSCFQDINIIGKHQLNLVGDLDALINADEQRIEQVISNLINNAIKYGPESYKIDVRIENNADCIKIHVRDYGEGIAPELQHQIFERYYRVYPDGKKYSGLGLGLYISAEIVRRHGGEIGVDSTPGEGSDFWFTIPHGF</sequence>
<dbReference type="Gene3D" id="2.10.70.100">
    <property type="match status" value="1"/>
</dbReference>
<dbReference type="InterPro" id="IPR035965">
    <property type="entry name" value="PAS-like_dom_sf"/>
</dbReference>
<dbReference type="InterPro" id="IPR004358">
    <property type="entry name" value="Sig_transdc_His_kin-like_C"/>
</dbReference>
<dbReference type="Gene3D" id="1.10.287.130">
    <property type="match status" value="1"/>
</dbReference>
<evidence type="ECO:0000256" key="3">
    <source>
        <dbReference type="ARBA" id="ARBA00022553"/>
    </source>
</evidence>
<dbReference type="InterPro" id="IPR003661">
    <property type="entry name" value="HisK_dim/P_dom"/>
</dbReference>
<evidence type="ECO:0000256" key="5">
    <source>
        <dbReference type="ARBA" id="ARBA00022777"/>
    </source>
</evidence>
<name>A0ABU0U616_9SPHI</name>
<dbReference type="Proteomes" id="UP001244640">
    <property type="component" value="Unassembled WGS sequence"/>
</dbReference>
<dbReference type="Gene3D" id="3.30.565.10">
    <property type="entry name" value="Histidine kinase-like ATPase, C-terminal domain"/>
    <property type="match status" value="1"/>
</dbReference>
<dbReference type="PRINTS" id="PR00344">
    <property type="entry name" value="BCTRLSENSOR"/>
</dbReference>
<dbReference type="Pfam" id="PF08447">
    <property type="entry name" value="PAS_3"/>
    <property type="match status" value="1"/>
</dbReference>
<dbReference type="InterPro" id="IPR000700">
    <property type="entry name" value="PAS-assoc_C"/>
</dbReference>
<keyword evidence="3" id="KW-0597">Phosphoprotein</keyword>
<dbReference type="CDD" id="cd00075">
    <property type="entry name" value="HATPase"/>
    <property type="match status" value="1"/>
</dbReference>
<evidence type="ECO:0000313" key="11">
    <source>
        <dbReference type="Proteomes" id="UP001244640"/>
    </source>
</evidence>
<dbReference type="PANTHER" id="PTHR43711">
    <property type="entry name" value="TWO-COMPONENT HISTIDINE KINASE"/>
    <property type="match status" value="1"/>
</dbReference>
<dbReference type="InterPro" id="IPR005467">
    <property type="entry name" value="His_kinase_dom"/>
</dbReference>
<reference evidence="10 11" key="1">
    <citation type="submission" date="2023-07" db="EMBL/GenBank/DDBJ databases">
        <title>Functional and genomic diversity of the sorghum phyllosphere microbiome.</title>
        <authorList>
            <person name="Shade A."/>
        </authorList>
    </citation>
    <scope>NUCLEOTIDE SEQUENCE [LARGE SCALE GENOMIC DNA]</scope>
    <source>
        <strain evidence="10 11">SORGH_AS_0892</strain>
    </source>
</reference>
<dbReference type="InterPro" id="IPR036097">
    <property type="entry name" value="HisK_dim/P_sf"/>
</dbReference>
<proteinExistence type="predicted"/>
<dbReference type="SUPFAM" id="SSF55874">
    <property type="entry name" value="ATPase domain of HSP90 chaperone/DNA topoisomerase II/histidine kinase"/>
    <property type="match status" value="1"/>
</dbReference>
<dbReference type="PROSITE" id="PS50109">
    <property type="entry name" value="HIS_KIN"/>
    <property type="match status" value="1"/>
</dbReference>
<dbReference type="InterPro" id="IPR000014">
    <property type="entry name" value="PAS"/>
</dbReference>
<keyword evidence="7" id="KW-0175">Coiled coil</keyword>
<dbReference type="Pfam" id="PF00512">
    <property type="entry name" value="HisKA"/>
    <property type="match status" value="1"/>
</dbReference>
<evidence type="ECO:0000256" key="1">
    <source>
        <dbReference type="ARBA" id="ARBA00000085"/>
    </source>
</evidence>
<dbReference type="PANTHER" id="PTHR43711:SF31">
    <property type="entry name" value="HISTIDINE KINASE"/>
    <property type="match status" value="1"/>
</dbReference>
<comment type="caution">
    <text evidence="10">The sequence shown here is derived from an EMBL/GenBank/DDBJ whole genome shotgun (WGS) entry which is preliminary data.</text>
</comment>
<protein>
    <recommendedName>
        <fullName evidence="2">histidine kinase</fullName>
        <ecNumber evidence="2">2.7.13.3</ecNumber>
    </recommendedName>
</protein>
<evidence type="ECO:0000256" key="7">
    <source>
        <dbReference type="SAM" id="Coils"/>
    </source>
</evidence>
<evidence type="ECO:0000259" key="9">
    <source>
        <dbReference type="PROSITE" id="PS50113"/>
    </source>
</evidence>
<dbReference type="PROSITE" id="PS50113">
    <property type="entry name" value="PAC"/>
    <property type="match status" value="1"/>
</dbReference>
<dbReference type="Pfam" id="PF02518">
    <property type="entry name" value="HATPase_c"/>
    <property type="match status" value="1"/>
</dbReference>
<dbReference type="InterPro" id="IPR036890">
    <property type="entry name" value="HATPase_C_sf"/>
</dbReference>
<dbReference type="RefSeq" id="WP_307186042.1">
    <property type="nucleotide sequence ID" value="NZ_JAUTBA010000001.1"/>
</dbReference>
<dbReference type="InterPro" id="IPR003594">
    <property type="entry name" value="HATPase_dom"/>
</dbReference>
<keyword evidence="5 10" id="KW-0418">Kinase</keyword>
<evidence type="ECO:0000259" key="8">
    <source>
        <dbReference type="PROSITE" id="PS50109"/>
    </source>
</evidence>